<dbReference type="AlphaFoldDB" id="A0A0C2XDB4"/>
<feature type="region of interest" description="Disordered" evidence="1">
    <location>
        <begin position="1"/>
        <end position="73"/>
    </location>
</feature>
<dbReference type="EMBL" id="KN831812">
    <property type="protein sequence ID" value="KIM35898.1"/>
    <property type="molecule type" value="Genomic_DNA"/>
</dbReference>
<sequence>MPPKPHGKILVAEGTHTLKIPPSEPPPNGHPPLQSGPGTPPIPEDPQSDGSNPLQCPSPSSHSPKHTPLDKPNAIGRFMNRIAWWKSSKHSSNQSLADSRLVVKPKEYVSVIILHPPNNYHPLYNLDAKLGEIERDGGRAIHFQCSAASDSHSAFGEIKLEIELFELGNANFEYIVMSAVSQYSIPGHSRTPITPVAFFPKGPLRSNEIPVERKANYGAKGNLGGGGAGVKAGFEVEASGGWQYTNKEGVKFNGQLCTKTKVSWIWIADAVVSGGLEDTCRFWVMIPKVRKGVKAHFKVTCKMRGIRSKLTLPANHKEPAYELELHFEATT</sequence>
<name>A0A0C2XDB4_HEBCY</name>
<dbReference type="Proteomes" id="UP000053424">
    <property type="component" value="Unassembled WGS sequence"/>
</dbReference>
<reference evidence="2 3" key="1">
    <citation type="submission" date="2014-04" db="EMBL/GenBank/DDBJ databases">
        <authorList>
            <consortium name="DOE Joint Genome Institute"/>
            <person name="Kuo A."/>
            <person name="Gay G."/>
            <person name="Dore J."/>
            <person name="Kohler A."/>
            <person name="Nagy L.G."/>
            <person name="Floudas D."/>
            <person name="Copeland A."/>
            <person name="Barry K.W."/>
            <person name="Cichocki N."/>
            <person name="Veneault-Fourrey C."/>
            <person name="LaButti K."/>
            <person name="Lindquist E.A."/>
            <person name="Lipzen A."/>
            <person name="Lundell T."/>
            <person name="Morin E."/>
            <person name="Murat C."/>
            <person name="Sun H."/>
            <person name="Tunlid A."/>
            <person name="Henrissat B."/>
            <person name="Grigoriev I.V."/>
            <person name="Hibbett D.S."/>
            <person name="Martin F."/>
            <person name="Nordberg H.P."/>
            <person name="Cantor M.N."/>
            <person name="Hua S.X."/>
        </authorList>
    </citation>
    <scope>NUCLEOTIDE SEQUENCE [LARGE SCALE GENOMIC DNA]</scope>
    <source>
        <strain evidence="3">h7</strain>
    </source>
</reference>
<keyword evidence="3" id="KW-1185">Reference proteome</keyword>
<evidence type="ECO:0000313" key="3">
    <source>
        <dbReference type="Proteomes" id="UP000053424"/>
    </source>
</evidence>
<proteinExistence type="predicted"/>
<reference evidence="3" key="2">
    <citation type="submission" date="2015-01" db="EMBL/GenBank/DDBJ databases">
        <title>Evolutionary Origins and Diversification of the Mycorrhizal Mutualists.</title>
        <authorList>
            <consortium name="DOE Joint Genome Institute"/>
            <consortium name="Mycorrhizal Genomics Consortium"/>
            <person name="Kohler A."/>
            <person name="Kuo A."/>
            <person name="Nagy L.G."/>
            <person name="Floudas D."/>
            <person name="Copeland A."/>
            <person name="Barry K.W."/>
            <person name="Cichocki N."/>
            <person name="Veneault-Fourrey C."/>
            <person name="LaButti K."/>
            <person name="Lindquist E.A."/>
            <person name="Lipzen A."/>
            <person name="Lundell T."/>
            <person name="Morin E."/>
            <person name="Murat C."/>
            <person name="Riley R."/>
            <person name="Ohm R."/>
            <person name="Sun H."/>
            <person name="Tunlid A."/>
            <person name="Henrissat B."/>
            <person name="Grigoriev I.V."/>
            <person name="Hibbett D.S."/>
            <person name="Martin F."/>
        </authorList>
    </citation>
    <scope>NUCLEOTIDE SEQUENCE [LARGE SCALE GENOMIC DNA]</scope>
    <source>
        <strain evidence="3">h7</strain>
    </source>
</reference>
<protein>
    <submittedName>
        <fullName evidence="2">Uncharacterized protein</fullName>
    </submittedName>
</protein>
<evidence type="ECO:0000313" key="2">
    <source>
        <dbReference type="EMBL" id="KIM35898.1"/>
    </source>
</evidence>
<gene>
    <name evidence="2" type="ORF">M413DRAFT_14281</name>
</gene>
<organism evidence="2 3">
    <name type="scientific">Hebeloma cylindrosporum</name>
    <dbReference type="NCBI Taxonomy" id="76867"/>
    <lineage>
        <taxon>Eukaryota</taxon>
        <taxon>Fungi</taxon>
        <taxon>Dikarya</taxon>
        <taxon>Basidiomycota</taxon>
        <taxon>Agaricomycotina</taxon>
        <taxon>Agaricomycetes</taxon>
        <taxon>Agaricomycetidae</taxon>
        <taxon>Agaricales</taxon>
        <taxon>Agaricineae</taxon>
        <taxon>Hymenogastraceae</taxon>
        <taxon>Hebeloma</taxon>
    </lineage>
</organism>
<accession>A0A0C2XDB4</accession>
<dbReference type="HOGENOM" id="CLU_839537_0_0_1"/>
<evidence type="ECO:0000256" key="1">
    <source>
        <dbReference type="SAM" id="MobiDB-lite"/>
    </source>
</evidence>